<evidence type="ECO:0000313" key="4">
    <source>
        <dbReference type="EMBL" id="CEM35564.1"/>
    </source>
</evidence>
<keyword evidence="5" id="KW-1185">Reference proteome</keyword>
<proteinExistence type="predicted"/>
<reference evidence="4 5" key="1">
    <citation type="submission" date="2014-11" db="EMBL/GenBank/DDBJ databases">
        <authorList>
            <person name="Zhu J."/>
            <person name="Qi W."/>
            <person name="Song R."/>
        </authorList>
    </citation>
    <scope>NUCLEOTIDE SEQUENCE [LARGE SCALE GENOMIC DNA]</scope>
</reference>
<dbReference type="PANTHER" id="PTHR10706:SF130">
    <property type="entry name" value="F-BOX ONLY PROTEIN 31"/>
    <property type="match status" value="1"/>
</dbReference>
<dbReference type="Proteomes" id="UP000041254">
    <property type="component" value="Unassembled WGS sequence"/>
</dbReference>
<dbReference type="PhylomeDB" id="A0A0G4GX64"/>
<dbReference type="GO" id="GO:0031146">
    <property type="term" value="P:SCF-dependent proteasomal ubiquitin-dependent protein catabolic process"/>
    <property type="evidence" value="ECO:0007669"/>
    <property type="project" value="TreeGrafter"/>
</dbReference>
<dbReference type="Pfam" id="PF12937">
    <property type="entry name" value="F-box-like"/>
    <property type="match status" value="2"/>
</dbReference>
<dbReference type="AlphaFoldDB" id="A0A0G4GX64"/>
<protein>
    <recommendedName>
        <fullName evidence="3">F-box domain-containing protein</fullName>
    </recommendedName>
</protein>
<dbReference type="InterPro" id="IPR001810">
    <property type="entry name" value="F-box_dom"/>
</dbReference>
<organism evidence="4 5">
    <name type="scientific">Vitrella brassicaformis (strain CCMP3155)</name>
    <dbReference type="NCBI Taxonomy" id="1169540"/>
    <lineage>
        <taxon>Eukaryota</taxon>
        <taxon>Sar</taxon>
        <taxon>Alveolata</taxon>
        <taxon>Colpodellida</taxon>
        <taxon>Vitrellaceae</taxon>
        <taxon>Vitrella</taxon>
    </lineage>
</organism>
<feature type="domain" description="F-box" evidence="3">
    <location>
        <begin position="107"/>
        <end position="154"/>
    </location>
</feature>
<comment type="pathway">
    <text evidence="1">Protein modification; protein ubiquitination.</text>
</comment>
<dbReference type="PROSITE" id="PS50181">
    <property type="entry name" value="FBOX"/>
    <property type="match status" value="2"/>
</dbReference>
<dbReference type="InterPro" id="IPR036047">
    <property type="entry name" value="F-box-like_dom_sf"/>
</dbReference>
<dbReference type="SMART" id="SM00256">
    <property type="entry name" value="FBOX"/>
    <property type="match status" value="2"/>
</dbReference>
<dbReference type="GO" id="GO:0019005">
    <property type="term" value="C:SCF ubiquitin ligase complex"/>
    <property type="evidence" value="ECO:0007669"/>
    <property type="project" value="TreeGrafter"/>
</dbReference>
<accession>A0A0G4GX64</accession>
<dbReference type="CDD" id="cd09917">
    <property type="entry name" value="F-box_SF"/>
    <property type="match status" value="2"/>
</dbReference>
<dbReference type="PANTHER" id="PTHR10706">
    <property type="entry name" value="F-BOX FAMILY PROTEIN"/>
    <property type="match status" value="1"/>
</dbReference>
<dbReference type="UniPathway" id="UPA00143"/>
<evidence type="ECO:0000259" key="3">
    <source>
        <dbReference type="PROSITE" id="PS50181"/>
    </source>
</evidence>
<gene>
    <name evidence="4" type="ORF">Vbra_834</name>
</gene>
<dbReference type="GO" id="GO:0016567">
    <property type="term" value="P:protein ubiquitination"/>
    <property type="evidence" value="ECO:0007669"/>
    <property type="project" value="UniProtKB-UniPathway"/>
</dbReference>
<evidence type="ECO:0000256" key="2">
    <source>
        <dbReference type="ARBA" id="ARBA00022786"/>
    </source>
</evidence>
<dbReference type="InterPro" id="IPR045048">
    <property type="entry name" value="FBXO31/39"/>
</dbReference>
<dbReference type="SUPFAM" id="SSF81383">
    <property type="entry name" value="F-box domain"/>
    <property type="match status" value="2"/>
</dbReference>
<dbReference type="InParanoid" id="A0A0G4GX64"/>
<evidence type="ECO:0000256" key="1">
    <source>
        <dbReference type="ARBA" id="ARBA00004906"/>
    </source>
</evidence>
<dbReference type="VEuPathDB" id="CryptoDB:Vbra_834"/>
<evidence type="ECO:0000313" key="5">
    <source>
        <dbReference type="Proteomes" id="UP000041254"/>
    </source>
</evidence>
<dbReference type="EMBL" id="CDMY01000859">
    <property type="protein sequence ID" value="CEM35564.1"/>
    <property type="molecule type" value="Genomic_DNA"/>
</dbReference>
<feature type="domain" description="F-box" evidence="3">
    <location>
        <begin position="274"/>
        <end position="321"/>
    </location>
</feature>
<sequence>MMRPSSFRHGQALRACRYKEGVRVLLVSDVKVNDRYDWVEAAVYATAPSGAGKTRVHMRAIHSTEMFVVDVPNVYTPFKKLPPKAVSSGFWYKESTPPPPFTGFTSIRSLGDLPHDCISNIANYMPFGTDMCRVRLVCRAFRAIVNTNFLTNRIETFISTRGLTDVVRMEDAADVSPANLPKYLLGLSWILEKGGDWAGWGGPLRCAAHGGLERHPPLRPFFLPIKLGWREVQKVTSMRISLKQPEAIRQYMVSSGFWYKESTPPPPFTGFTSIRSLGDLPHDCISNIANYMPFGTDMCRVRLVCRAFRAIVNTNFLTNRIETFISTRGLTDVVRMEDAADVSPANLPKYLLGLSWILEKGGDWAGWGGPLRCAAHGGLERHPPLRPFFLPIKLGWREVQKVTSMRIFLKQPETIRQYMVFGHLLEFAVGPINEHGHGRLGGQGLQVKRSGSLALNHPFAATFNRKDPVCQVGSHVYPTFTDAVVMGRVVKERLGFEFHQNQWKLVLEVSISRRTHGRRHMQNPAAWAYMTHLLETPSTFQRVAKDVPITNTHTNTLGTSTTIVFLSCGAAGGPFGVVMIVQKSGTGDAENANIMIRTSERQADEGFPGERYPRTARFIRRDDVVGLETLRMIFGDGVDSQLAVRAGGFPT</sequence>
<keyword evidence="2" id="KW-0833">Ubl conjugation pathway</keyword>
<name>A0A0G4GX64_VITBC</name>